<dbReference type="InterPro" id="IPR050469">
    <property type="entry name" value="Diguanylate_Cyclase"/>
</dbReference>
<sequence>MTRTNHREDGDGTDVPPHLRNLHRRTYPMRTLGMGLAVLPVLVVLHELDTGWPAWAWTLFCSLVWPHVAWLRARHSRVPYRAELTNFMIDSAMAASLAPIMHFNLLPSAMLVTLATADKINAGVRGLWSRSLLGMLVAILVTSVLTGFQLDIATSTPVLLACLPLMVIHTLAVSVTSYRLVRKVQKQNLRLDDLSRHDALTGLLSRGHWQEQATTLLVAGAPASLLLVDVDLFKSINDHHGHATGDDVLRGIADAIRAAVPDGSHAGRLGGDEFAVAVPLALTDSRHVAEDIRARVEALQLDDAPVQCSVSIGMAEPPLAGTGLRAWMESADRALYRAKAAGRNRIQAATPDSLPA</sequence>
<feature type="domain" description="GGDEF" evidence="4">
    <location>
        <begin position="221"/>
        <end position="351"/>
    </location>
</feature>
<keyword evidence="3" id="KW-1133">Transmembrane helix</keyword>
<dbReference type="GO" id="GO:0052621">
    <property type="term" value="F:diguanylate cyclase activity"/>
    <property type="evidence" value="ECO:0007669"/>
    <property type="project" value="UniProtKB-EC"/>
</dbReference>
<dbReference type="AlphaFoldDB" id="A0A7G9SPF6"/>
<feature type="transmembrane region" description="Helical" evidence="3">
    <location>
        <begin position="158"/>
        <end position="181"/>
    </location>
</feature>
<evidence type="ECO:0000313" key="5">
    <source>
        <dbReference type="EMBL" id="QNN69731.1"/>
    </source>
</evidence>
<protein>
    <recommendedName>
        <fullName evidence="1">diguanylate cyclase</fullName>
        <ecNumber evidence="1">2.7.7.65</ecNumber>
    </recommendedName>
</protein>
<evidence type="ECO:0000259" key="4">
    <source>
        <dbReference type="PROSITE" id="PS50887"/>
    </source>
</evidence>
<dbReference type="NCBIfam" id="TIGR00254">
    <property type="entry name" value="GGDEF"/>
    <property type="match status" value="1"/>
</dbReference>
<reference evidence="5 6" key="1">
    <citation type="submission" date="2020-08" db="EMBL/GenBank/DDBJ databases">
        <title>Genome sequence of Thermomonas carbonis KCTC 42013T.</title>
        <authorList>
            <person name="Hyun D.-W."/>
            <person name="Bae J.-W."/>
        </authorList>
    </citation>
    <scope>NUCLEOTIDE SEQUENCE [LARGE SCALE GENOMIC DNA]</scope>
    <source>
        <strain evidence="5 6">KCTC 42013</strain>
    </source>
</reference>
<dbReference type="InterPro" id="IPR029787">
    <property type="entry name" value="Nucleotide_cyclase"/>
</dbReference>
<keyword evidence="6" id="KW-1185">Reference proteome</keyword>
<dbReference type="InterPro" id="IPR000160">
    <property type="entry name" value="GGDEF_dom"/>
</dbReference>
<comment type="catalytic activity">
    <reaction evidence="2">
        <text>2 GTP = 3',3'-c-di-GMP + 2 diphosphate</text>
        <dbReference type="Rhea" id="RHEA:24898"/>
        <dbReference type="ChEBI" id="CHEBI:33019"/>
        <dbReference type="ChEBI" id="CHEBI:37565"/>
        <dbReference type="ChEBI" id="CHEBI:58805"/>
        <dbReference type="EC" id="2.7.7.65"/>
    </reaction>
</comment>
<dbReference type="KEGG" id="tcn:H9L16_13910"/>
<dbReference type="GO" id="GO:0043709">
    <property type="term" value="P:cell adhesion involved in single-species biofilm formation"/>
    <property type="evidence" value="ECO:0007669"/>
    <property type="project" value="TreeGrafter"/>
</dbReference>
<dbReference type="Pfam" id="PF05230">
    <property type="entry name" value="MASE2"/>
    <property type="match status" value="1"/>
</dbReference>
<evidence type="ECO:0000313" key="6">
    <source>
        <dbReference type="Proteomes" id="UP000515804"/>
    </source>
</evidence>
<dbReference type="GO" id="GO:1902201">
    <property type="term" value="P:negative regulation of bacterial-type flagellum-dependent cell motility"/>
    <property type="evidence" value="ECO:0007669"/>
    <property type="project" value="TreeGrafter"/>
</dbReference>
<dbReference type="PANTHER" id="PTHR45138:SF9">
    <property type="entry name" value="DIGUANYLATE CYCLASE DGCM-RELATED"/>
    <property type="match status" value="1"/>
</dbReference>
<accession>A0A7G9SPF6</accession>
<dbReference type="Proteomes" id="UP000515804">
    <property type="component" value="Chromosome"/>
</dbReference>
<dbReference type="PROSITE" id="PS50887">
    <property type="entry name" value="GGDEF"/>
    <property type="match status" value="1"/>
</dbReference>
<dbReference type="InterPro" id="IPR007894">
    <property type="entry name" value="MASE2"/>
</dbReference>
<dbReference type="SUPFAM" id="SSF55073">
    <property type="entry name" value="Nucleotide cyclase"/>
    <property type="match status" value="1"/>
</dbReference>
<organism evidence="5 6">
    <name type="scientific">Thermomonas carbonis</name>
    <dbReference type="NCBI Taxonomy" id="1463158"/>
    <lineage>
        <taxon>Bacteria</taxon>
        <taxon>Pseudomonadati</taxon>
        <taxon>Pseudomonadota</taxon>
        <taxon>Gammaproteobacteria</taxon>
        <taxon>Lysobacterales</taxon>
        <taxon>Lysobacteraceae</taxon>
        <taxon>Thermomonas</taxon>
    </lineage>
</organism>
<proteinExistence type="predicted"/>
<evidence type="ECO:0000256" key="3">
    <source>
        <dbReference type="SAM" id="Phobius"/>
    </source>
</evidence>
<gene>
    <name evidence="5" type="ORF">H9L16_13910</name>
</gene>
<dbReference type="EC" id="2.7.7.65" evidence="1"/>
<feature type="transmembrane region" description="Helical" evidence="3">
    <location>
        <begin position="27"/>
        <end position="46"/>
    </location>
</feature>
<dbReference type="Gene3D" id="3.30.70.270">
    <property type="match status" value="1"/>
</dbReference>
<keyword evidence="3" id="KW-0812">Transmembrane</keyword>
<dbReference type="GO" id="GO:0005886">
    <property type="term" value="C:plasma membrane"/>
    <property type="evidence" value="ECO:0007669"/>
    <property type="project" value="TreeGrafter"/>
</dbReference>
<name>A0A7G9SPF6_9GAMM</name>
<feature type="transmembrane region" description="Helical" evidence="3">
    <location>
        <begin position="132"/>
        <end position="152"/>
    </location>
</feature>
<dbReference type="CDD" id="cd01949">
    <property type="entry name" value="GGDEF"/>
    <property type="match status" value="1"/>
</dbReference>
<dbReference type="SMART" id="SM00267">
    <property type="entry name" value="GGDEF"/>
    <property type="match status" value="1"/>
</dbReference>
<dbReference type="PANTHER" id="PTHR45138">
    <property type="entry name" value="REGULATORY COMPONENTS OF SENSORY TRANSDUCTION SYSTEM"/>
    <property type="match status" value="1"/>
</dbReference>
<evidence type="ECO:0000256" key="1">
    <source>
        <dbReference type="ARBA" id="ARBA00012528"/>
    </source>
</evidence>
<dbReference type="Pfam" id="PF00990">
    <property type="entry name" value="GGDEF"/>
    <property type="match status" value="1"/>
</dbReference>
<feature type="transmembrane region" description="Helical" evidence="3">
    <location>
        <begin position="52"/>
        <end position="71"/>
    </location>
</feature>
<keyword evidence="3" id="KW-0472">Membrane</keyword>
<dbReference type="EMBL" id="CP060719">
    <property type="protein sequence ID" value="QNN69731.1"/>
    <property type="molecule type" value="Genomic_DNA"/>
</dbReference>
<dbReference type="RefSeq" id="WP_187552248.1">
    <property type="nucleotide sequence ID" value="NZ_BMZL01000001.1"/>
</dbReference>
<dbReference type="InterPro" id="IPR043128">
    <property type="entry name" value="Rev_trsase/Diguanyl_cyclase"/>
</dbReference>
<evidence type="ECO:0000256" key="2">
    <source>
        <dbReference type="ARBA" id="ARBA00034247"/>
    </source>
</evidence>